<dbReference type="HOGENOM" id="CLU_012442_0_0_1"/>
<feature type="transmembrane region" description="Helical" evidence="10">
    <location>
        <begin position="546"/>
        <end position="567"/>
    </location>
</feature>
<dbReference type="EC" id="2.7.1.108" evidence="3"/>
<dbReference type="eggNOG" id="KOG2468">
    <property type="taxonomic scope" value="Eukaryota"/>
</dbReference>
<keyword evidence="7" id="KW-0256">Endoplasmic reticulum</keyword>
<feature type="transmembrane region" description="Helical" evidence="10">
    <location>
        <begin position="501"/>
        <end position="522"/>
    </location>
</feature>
<keyword evidence="8 10" id="KW-1133">Transmembrane helix</keyword>
<dbReference type="GO" id="GO:0043048">
    <property type="term" value="P:dolichyl monophosphate biosynthetic process"/>
    <property type="evidence" value="ECO:0007669"/>
    <property type="project" value="TreeGrafter"/>
</dbReference>
<gene>
    <name evidence="11" type="ORF">PIIN_03250</name>
</gene>
<evidence type="ECO:0000313" key="12">
    <source>
        <dbReference type="Proteomes" id="UP000007148"/>
    </source>
</evidence>
<proteinExistence type="inferred from homology"/>
<evidence type="ECO:0000256" key="1">
    <source>
        <dbReference type="ARBA" id="ARBA00004477"/>
    </source>
</evidence>
<name>G4TDF8_SERID</name>
<keyword evidence="4" id="KW-0808">Transferase</keyword>
<dbReference type="PANTHER" id="PTHR13205:SF15">
    <property type="entry name" value="DOLICHOL KINASE"/>
    <property type="match status" value="1"/>
</dbReference>
<keyword evidence="9 10" id="KW-0472">Membrane</keyword>
<comment type="caution">
    <text evidence="11">The sequence shown here is derived from an EMBL/GenBank/DDBJ whole genome shotgun (WGS) entry which is preliminary data.</text>
</comment>
<dbReference type="OMA" id="TIAKLWP"/>
<evidence type="ECO:0000256" key="4">
    <source>
        <dbReference type="ARBA" id="ARBA00022679"/>
    </source>
</evidence>
<feature type="transmembrane region" description="Helical" evidence="10">
    <location>
        <begin position="374"/>
        <end position="394"/>
    </location>
</feature>
<feature type="transmembrane region" description="Helical" evidence="10">
    <location>
        <begin position="406"/>
        <end position="426"/>
    </location>
</feature>
<organism evidence="11 12">
    <name type="scientific">Serendipita indica (strain DSM 11827)</name>
    <name type="common">Root endophyte fungus</name>
    <name type="synonym">Piriformospora indica</name>
    <dbReference type="NCBI Taxonomy" id="1109443"/>
    <lineage>
        <taxon>Eukaryota</taxon>
        <taxon>Fungi</taxon>
        <taxon>Dikarya</taxon>
        <taxon>Basidiomycota</taxon>
        <taxon>Agaricomycotina</taxon>
        <taxon>Agaricomycetes</taxon>
        <taxon>Sebacinales</taxon>
        <taxon>Serendipitaceae</taxon>
        <taxon>Serendipita</taxon>
    </lineage>
</organism>
<feature type="transmembrane region" description="Helical" evidence="10">
    <location>
        <begin position="446"/>
        <end position="469"/>
    </location>
</feature>
<evidence type="ECO:0000256" key="8">
    <source>
        <dbReference type="ARBA" id="ARBA00022989"/>
    </source>
</evidence>
<dbReference type="Proteomes" id="UP000007148">
    <property type="component" value="Unassembled WGS sequence"/>
</dbReference>
<comment type="subcellular location">
    <subcellularLocation>
        <location evidence="1">Endoplasmic reticulum membrane</location>
        <topology evidence="1">Multi-pass membrane protein</topology>
    </subcellularLocation>
</comment>
<feature type="transmembrane region" description="Helical" evidence="10">
    <location>
        <begin position="343"/>
        <end position="362"/>
    </location>
</feature>
<evidence type="ECO:0000256" key="6">
    <source>
        <dbReference type="ARBA" id="ARBA00022777"/>
    </source>
</evidence>
<evidence type="ECO:0000256" key="2">
    <source>
        <dbReference type="ARBA" id="ARBA00010794"/>
    </source>
</evidence>
<feature type="transmembrane region" description="Helical" evidence="10">
    <location>
        <begin position="299"/>
        <end position="322"/>
    </location>
</feature>
<dbReference type="GO" id="GO:0005789">
    <property type="term" value="C:endoplasmic reticulum membrane"/>
    <property type="evidence" value="ECO:0007669"/>
    <property type="project" value="UniProtKB-SubCell"/>
</dbReference>
<dbReference type="InParanoid" id="G4TDF8"/>
<dbReference type="PANTHER" id="PTHR13205">
    <property type="entry name" value="TRANSMEMBRANE PROTEIN 15-RELATED"/>
    <property type="match status" value="1"/>
</dbReference>
<evidence type="ECO:0000256" key="9">
    <source>
        <dbReference type="ARBA" id="ARBA00023136"/>
    </source>
</evidence>
<comment type="similarity">
    <text evidence="2">Belongs to the polyprenol kinase family.</text>
</comment>
<feature type="transmembrane region" description="Helical" evidence="10">
    <location>
        <begin position="641"/>
        <end position="668"/>
    </location>
</feature>
<accession>G4TDF8</accession>
<feature type="transmembrane region" description="Helical" evidence="10">
    <location>
        <begin position="726"/>
        <end position="745"/>
    </location>
</feature>
<evidence type="ECO:0000313" key="11">
    <source>
        <dbReference type="EMBL" id="CCA69351.1"/>
    </source>
</evidence>
<dbReference type="STRING" id="1109443.G4TDF8"/>
<dbReference type="OrthoDB" id="377083at2759"/>
<dbReference type="AlphaFoldDB" id="G4TDF8"/>
<dbReference type="InterPro" id="IPR032974">
    <property type="entry name" value="Polypren_kinase"/>
</dbReference>
<keyword evidence="5 10" id="KW-0812">Transmembrane</keyword>
<dbReference type="EMBL" id="CAFZ01000053">
    <property type="protein sequence ID" value="CCA69351.1"/>
    <property type="molecule type" value="Genomic_DNA"/>
</dbReference>
<dbReference type="GO" id="GO:0004168">
    <property type="term" value="F:dolichol kinase activity"/>
    <property type="evidence" value="ECO:0007669"/>
    <property type="project" value="UniProtKB-EC"/>
</dbReference>
<protein>
    <recommendedName>
        <fullName evidence="3">dolichol kinase</fullName>
        <ecNumber evidence="3">2.7.1.108</ecNumber>
    </recommendedName>
</protein>
<evidence type="ECO:0000256" key="3">
    <source>
        <dbReference type="ARBA" id="ARBA00012132"/>
    </source>
</evidence>
<evidence type="ECO:0000256" key="5">
    <source>
        <dbReference type="ARBA" id="ARBA00022692"/>
    </source>
</evidence>
<feature type="transmembrane region" description="Helical" evidence="10">
    <location>
        <begin position="766"/>
        <end position="785"/>
    </location>
</feature>
<evidence type="ECO:0000256" key="10">
    <source>
        <dbReference type="SAM" id="Phobius"/>
    </source>
</evidence>
<reference evidence="11 12" key="1">
    <citation type="journal article" date="2011" name="PLoS Pathog.">
        <title>Endophytic Life Strategies Decoded by Genome and Transcriptome Analyses of the Mutualistic Root Symbiont Piriformospora indica.</title>
        <authorList>
            <person name="Zuccaro A."/>
            <person name="Lahrmann U."/>
            <person name="Guldener U."/>
            <person name="Langen G."/>
            <person name="Pfiffi S."/>
            <person name="Biedenkopf D."/>
            <person name="Wong P."/>
            <person name="Samans B."/>
            <person name="Grimm C."/>
            <person name="Basiewicz M."/>
            <person name="Murat C."/>
            <person name="Martin F."/>
            <person name="Kogel K.H."/>
        </authorList>
    </citation>
    <scope>NUCLEOTIDE SEQUENCE [LARGE SCALE GENOMIC DNA]</scope>
    <source>
        <strain evidence="11 12">DSM 11827</strain>
    </source>
</reference>
<evidence type="ECO:0000256" key="7">
    <source>
        <dbReference type="ARBA" id="ARBA00022824"/>
    </source>
</evidence>
<keyword evidence="12" id="KW-1185">Reference proteome</keyword>
<sequence>MSRRRRRSTVRGLSRPAVQDYWSTSYNASASSSHHSLVTEDSSTFDDSADDDNGSLVIVNIPQKLSESPHVVRSESPVVIQESPVAPHAVQERSATHTRSVSTIRHSHSTHVHRKQVNLLPKSFTFAPSIPSWSAQVDVRKLCEHVILFTAAAITLVKFSLLPHEHWIVRELGTLTVVSALYMIATRPRCKLPQVVPHVEQGPRTRHVSPPPVKEESSQSLLWMTTPKDYRSDADDGVLTALLLGPITAASMLYATILTDISDGPYYPAGWLVDPPLYLSKSPHRLTPREALLNSRRSLVQFSTLCAFVLLTHLCTSNITTIRPKHDDPKDGERRMKRGLRSWAFVGYAISISAISVLFHVACDAMELAIWKDLSYFDVAVISSFYQFAVYVMIRLSHGGFTLGEVGLVGIGTTALFMEVINLTIAKIWPIATPYIKTTRYPTPLLIYQLSLVSGSISIGFMLSPLLVLSRHISKVPTHRLQRTSDKRHTKPVERETQRKALSISFFLFSLVIIFGLIGFWAQWCLGGKNPWIWILLWLTQGKTKWLRPAMLVYWAALGSFSVGAWGRQLSRSRRYHASNMAIHGTGIPPDPAFASSELPPAPSTPTMANGFAHVATDLLDAADRRVPTLSLNARRKSFHALAIFMFMPGIILDPAFTHFCLSAAFALFVFAEYIRYFALWPFGRILHIFLNEFIDSKDSGSAILSHFYLLTGFANSLWLEGPWRLLEFTGALSLGIGDAMASIIGRRRGRTRWMDGNPKTVEGTLAFLVSVLASNIVLRLVGVVEPFSLWRYTLVLGAGCLLEAVSNQNDNLTIPLFIWSMTVLSDVVR</sequence>
<keyword evidence="6 11" id="KW-0418">Kinase</keyword>
<feature type="transmembrane region" description="Helical" evidence="10">
    <location>
        <begin position="238"/>
        <end position="257"/>
    </location>
</feature>